<feature type="compositionally biased region" description="Low complexity" evidence="1">
    <location>
        <begin position="650"/>
        <end position="660"/>
    </location>
</feature>
<feature type="region of interest" description="Disordered" evidence="1">
    <location>
        <begin position="1273"/>
        <end position="1415"/>
    </location>
</feature>
<feature type="compositionally biased region" description="Low complexity" evidence="1">
    <location>
        <begin position="2122"/>
        <end position="2138"/>
    </location>
</feature>
<evidence type="ECO:0000313" key="2">
    <source>
        <dbReference type="EMBL" id="PNW75395.1"/>
    </source>
</evidence>
<feature type="compositionally biased region" description="Basic and acidic residues" evidence="1">
    <location>
        <begin position="1383"/>
        <end position="1405"/>
    </location>
</feature>
<feature type="region of interest" description="Disordered" evidence="1">
    <location>
        <begin position="2288"/>
        <end position="2310"/>
    </location>
</feature>
<dbReference type="Gramene" id="PNW75395">
    <property type="protein sequence ID" value="PNW75395"/>
    <property type="gene ID" value="CHLRE_12g525450v5"/>
</dbReference>
<feature type="compositionally biased region" description="Gly residues" evidence="1">
    <location>
        <begin position="566"/>
        <end position="576"/>
    </location>
</feature>
<name>A0A2K3D4E0_CHLRE</name>
<keyword evidence="3" id="KW-1185">Reference proteome</keyword>
<dbReference type="OrthoDB" id="531370at2759"/>
<feature type="region of interest" description="Disordered" evidence="1">
    <location>
        <begin position="247"/>
        <end position="294"/>
    </location>
</feature>
<dbReference type="Proteomes" id="UP000006906">
    <property type="component" value="Chromosome 12"/>
</dbReference>
<sequence length="2372" mass="239757">MEMGSVTGLGGETATLDLSKGLTPHYYFNFGVYLQVVGERRSTRAEERVLHFDLNFGALKLLSKESLKLTIKLDVINQIIFDDSEPRTVLISCHDDRRYLLDFQNPEENLLFRTAYAAVVENTFDISTFNRSLLLKGPVQKKTMRGFQDRYLILVPRKLYIMSSKTAIYPRSVLSLLDANPRYDEARGTVHLDVMGKEYVFRATGGGTAAGGGGSGGGGGGGGEGHSREETLEWFVALAHGCGLPPMFMEEDNGGGGGYGPSQFQQQPWHQNPAQHGPGPGRSPRGPGSVGSAAGFGAYGNGGGAGGGEYYGNGGDGAVSEAGSVRTAASRYTSGGFSYTAGVGPGVGGGGGGVAGSPVVQAYARLGSMKSYRHTAASPGFLKRSATGGPPPGSVSGPSGGGGGVIPLPGMPQPARDRGGDRGGGGGGIAAWHAAQSLGGGAGGSGGGARPPPPPGSDMGGDGNGGGNGGYRSPGVSPGRLARNGSLPGPLPLRAGLVRSGRNGSLPGPWNTPPQPGVEVQYRFEGVTGPPPTGSPASFYDRHTATTARGIMRDKSNTSPWITDTAGGGGGGGGSPYDGTPRPRTPPAPRHAPSPQSQQQHQPQRAYQPRSGPDNGGGGGGGGGGYQGQQRGGGYGREGGWRSGYNNTADYVGDVYGTDVDGLDEDPEEEYEYGQYAASDGGRGGADRARRGGGGGGGRAAEGARRHRSKAARGGGDGGDSSDVSSRDATPPRRRGSADDHRGHGRGLETPSPPVPAPQARHGSASSTGSGTSSGNGGGAGGGGAGTAAATGRYASPLGSRSAHKASLPTVYERGDTDGESPRPSPQHSNHQQQASQLAAAAAAAGAALRTAHHSPPQGSPPVAGSVPLPPPPPSPPVAAAPPPSGPDPFELLADIQARLRSLSAESNAAAEAAEVAAKLGSAATAAAAAAGINGGLSAATVAALNAAAAATHVAPTTEGRTAAAPWSHSPLPYQVRNTTGEDVSSTWLRNRQMSAWSTGTTDHASIMTPQQLQQAQLQQAQQQALARTAAESSVAPPLHTYTSSSTTATFASAAAAAGPYGTAPLPPGYSSASGSPASGPGGYPGGSVSAAAGGRGLPLTSLSAIHGLPAAGATAAGGEPWRAPAQSLGTLAAAAAAARGVGLGGPNAWRLRAEVIDTPLLKPSVIARNNRYLRGRMQSIACREDDDPLAGHRRALALLQWTFANYESLTRDGRNMEPQVLLAAADDEMSPGHQSSSGLGGGGGPQSTMFRSRRDRIASALTDWLHLRRAQPSLPWTPRAQPRTPNATAASASAATASSPRQRQAPELQPQQQDRSAGDGVEARWQRDSGRRSPCPTGRAALSSAPRLQQQQRQPSPPRDRRDSYSSFASDTDADVGRGAGRGRDDGSHRQRSSPDTRHGRRQADGPASADEDEDLHLHQHLRHHETLDLDFEMEGADPGSDLLDTCDRCGSPLRGQEAPAAAAAAGTARGGRDAGAAAAGGGRGRSDGGAADGSGGVGGSGSGRRQAAATSPSRRRASGRTEGPGPAAHGEAARPPRGPSAAGGAAGAGAGPSRPAASKYTELLKQHMRASPKPGTGAGAGVGAGATPPLRRRRSSRSVSSDCESVGISSAYSTGSTSASTGASARLLLLQQQMQQRQGQGQGQAQQQRPLRRSGSGSGGERGYGGQDRQGRGSSESHTKGKQQQTHQPHHQMAQQQQHRSQAQQAPTRISLSDFPTLPAQHASGAVAAGVHSMFAAGPSQPQGYSHVAIPGGARVSVNGGAGGSGGNTSNTSGYGGNAAVLELQQDISSVLPGMSLTLRVRRPNSPSTATATAAAAAAGAGATAAAPAPGFSFRPASAPSPRGGSATGRNTPNAGPASPPQYQHALQYHQHPQQPPQLPHHHQQAHEEPVTWSQLHSLLQTHLYGGSGVGGGGGSGALASDPAGGSRAAWEEPTSVASAPDGPAARALAAALAEAAATVPGSAATSAGGAPMSPSGEAYRPISNPLFNFSSAEASPDAPAYNGRGDGYAHHQHQQHHHQHQTADGTQGETACGVGGGDLAELLRALQQSGLALPADEAAIVAALRAGAQRDARSAPPQHSPPRAAPRAASPPHLPHPHQPAPHHHHHHRQPDLQHYLGSPAAAPASPLRRPSISPMTPEASRSIQHAAAMAAEAATSAVTEAMSALGRIGSSYSRGTAGGGSAGASPPRLSAGGGVSGAMAALPSQQLQQQRVRAAWRHGDGAGGQEHTGLAEVDWPRREWARELERDAAAAVTARPHHDLAADGVGGATGAGEAEELLHADASHSYDDGSDVRSVDGHQGGGGSAAAGAAAAAAGATAGGMAYRAQSLQSLLQLVNTGRVPHDQLLGLLAHGGLSSVLRQPQQPQQLQ</sequence>
<feature type="compositionally biased region" description="Basic and acidic residues" evidence="1">
    <location>
        <begin position="1322"/>
        <end position="1332"/>
    </location>
</feature>
<feature type="region of interest" description="Disordered" evidence="1">
    <location>
        <begin position="380"/>
        <end position="890"/>
    </location>
</feature>
<dbReference type="GeneID" id="66055610"/>
<feature type="compositionally biased region" description="Low complexity" evidence="1">
    <location>
        <begin position="1920"/>
        <end position="1929"/>
    </location>
</feature>
<feature type="compositionally biased region" description="Low complexity" evidence="1">
    <location>
        <begin position="593"/>
        <end position="610"/>
    </location>
</feature>
<feature type="compositionally biased region" description="Low complexity" evidence="1">
    <location>
        <begin position="1611"/>
        <end position="1657"/>
    </location>
</feature>
<dbReference type="InParanoid" id="A0A2K3D4E0"/>
<evidence type="ECO:0008006" key="4">
    <source>
        <dbReference type="Google" id="ProtNLM"/>
    </source>
</evidence>
<feature type="compositionally biased region" description="Low complexity" evidence="1">
    <location>
        <begin position="1525"/>
        <end position="1545"/>
    </location>
</feature>
<feature type="region of interest" description="Disordered" evidence="1">
    <location>
        <begin position="1828"/>
        <end position="1893"/>
    </location>
</feature>
<gene>
    <name evidence="2" type="ORF">CHLRE_12g525450v5</name>
</gene>
<feature type="region of interest" description="Disordered" evidence="1">
    <location>
        <begin position="1462"/>
        <end position="1710"/>
    </location>
</feature>
<feature type="compositionally biased region" description="Basic and acidic residues" evidence="1">
    <location>
        <begin position="1671"/>
        <end position="1681"/>
    </location>
</feature>
<proteinExistence type="predicted"/>
<feature type="compositionally biased region" description="Gly residues" evidence="1">
    <location>
        <begin position="458"/>
        <end position="472"/>
    </location>
</feature>
<feature type="compositionally biased region" description="Gly residues" evidence="1">
    <location>
        <begin position="614"/>
        <end position="642"/>
    </location>
</feature>
<feature type="compositionally biased region" description="Polar residues" evidence="1">
    <location>
        <begin position="262"/>
        <end position="274"/>
    </location>
</feature>
<feature type="compositionally biased region" description="Basic and acidic residues" evidence="1">
    <location>
        <begin position="2288"/>
        <end position="2300"/>
    </location>
</feature>
<dbReference type="RefSeq" id="XP_042918546.1">
    <property type="nucleotide sequence ID" value="XM_043068451.1"/>
</dbReference>
<feature type="compositionally biased region" description="Low complexity" evidence="1">
    <location>
        <begin position="282"/>
        <end position="294"/>
    </location>
</feature>
<feature type="region of interest" description="Disordered" evidence="1">
    <location>
        <begin position="1993"/>
        <end position="2035"/>
    </location>
</feature>
<feature type="compositionally biased region" description="Low complexity" evidence="1">
    <location>
        <begin position="1505"/>
        <end position="1514"/>
    </location>
</feature>
<feature type="compositionally biased region" description="Gly residues" evidence="1">
    <location>
        <begin position="1492"/>
        <end position="1504"/>
    </location>
</feature>
<feature type="compositionally biased region" description="Acidic residues" evidence="1">
    <location>
        <begin position="661"/>
        <end position="672"/>
    </location>
</feature>
<feature type="compositionally biased region" description="Low complexity" evidence="1">
    <location>
        <begin position="1342"/>
        <end position="1355"/>
    </location>
</feature>
<feature type="compositionally biased region" description="Low complexity" evidence="1">
    <location>
        <begin position="1685"/>
        <end position="1708"/>
    </location>
</feature>
<feature type="compositionally biased region" description="Pro residues" evidence="1">
    <location>
        <begin position="583"/>
        <end position="592"/>
    </location>
</feature>
<feature type="compositionally biased region" description="Gly residues" evidence="1">
    <location>
        <begin position="207"/>
        <end position="224"/>
    </location>
</feature>
<reference evidence="2 3" key="1">
    <citation type="journal article" date="2007" name="Science">
        <title>The Chlamydomonas genome reveals the evolution of key animal and plant functions.</title>
        <authorList>
            <person name="Merchant S.S."/>
            <person name="Prochnik S.E."/>
            <person name="Vallon O."/>
            <person name="Harris E.H."/>
            <person name="Karpowicz S.J."/>
            <person name="Witman G.B."/>
            <person name="Terry A."/>
            <person name="Salamov A."/>
            <person name="Fritz-Laylin L.K."/>
            <person name="Marechal-Drouard L."/>
            <person name="Marshall W.F."/>
            <person name="Qu L.H."/>
            <person name="Nelson D.R."/>
            <person name="Sanderfoot A.A."/>
            <person name="Spalding M.H."/>
            <person name="Kapitonov V.V."/>
            <person name="Ren Q."/>
            <person name="Ferris P."/>
            <person name="Lindquist E."/>
            <person name="Shapiro H."/>
            <person name="Lucas S.M."/>
            <person name="Grimwood J."/>
            <person name="Schmutz J."/>
            <person name="Cardol P."/>
            <person name="Cerutti H."/>
            <person name="Chanfreau G."/>
            <person name="Chen C.L."/>
            <person name="Cognat V."/>
            <person name="Croft M.T."/>
            <person name="Dent R."/>
            <person name="Dutcher S."/>
            <person name="Fernandez E."/>
            <person name="Fukuzawa H."/>
            <person name="Gonzalez-Ballester D."/>
            <person name="Gonzalez-Halphen D."/>
            <person name="Hallmann A."/>
            <person name="Hanikenne M."/>
            <person name="Hippler M."/>
            <person name="Inwood W."/>
            <person name="Jabbari K."/>
            <person name="Kalanon M."/>
            <person name="Kuras R."/>
            <person name="Lefebvre P.A."/>
            <person name="Lemaire S.D."/>
            <person name="Lobanov A.V."/>
            <person name="Lohr M."/>
            <person name="Manuell A."/>
            <person name="Meier I."/>
            <person name="Mets L."/>
            <person name="Mittag M."/>
            <person name="Mittelmeier T."/>
            <person name="Moroney J.V."/>
            <person name="Moseley J."/>
            <person name="Napoli C."/>
            <person name="Nedelcu A.M."/>
            <person name="Niyogi K."/>
            <person name="Novoselov S.V."/>
            <person name="Paulsen I.T."/>
            <person name="Pazour G."/>
            <person name="Purton S."/>
            <person name="Ral J.P."/>
            <person name="Riano-Pachon D.M."/>
            <person name="Riekhof W."/>
            <person name="Rymarquis L."/>
            <person name="Schroda M."/>
            <person name="Stern D."/>
            <person name="Umen J."/>
            <person name="Willows R."/>
            <person name="Wilson N."/>
            <person name="Zimmer S.L."/>
            <person name="Allmer J."/>
            <person name="Balk J."/>
            <person name="Bisova K."/>
            <person name="Chen C.J."/>
            <person name="Elias M."/>
            <person name="Gendler K."/>
            <person name="Hauser C."/>
            <person name="Lamb M.R."/>
            <person name="Ledford H."/>
            <person name="Long J.C."/>
            <person name="Minagawa J."/>
            <person name="Page M.D."/>
            <person name="Pan J."/>
            <person name="Pootakham W."/>
            <person name="Roje S."/>
            <person name="Rose A."/>
            <person name="Stahlberg E."/>
            <person name="Terauchi A.M."/>
            <person name="Yang P."/>
            <person name="Ball S."/>
            <person name="Bowler C."/>
            <person name="Dieckmann C.L."/>
            <person name="Gladyshev V.N."/>
            <person name="Green P."/>
            <person name="Jorgensen R."/>
            <person name="Mayfield S."/>
            <person name="Mueller-Roeber B."/>
            <person name="Rajamani S."/>
            <person name="Sayre R.T."/>
            <person name="Brokstein P."/>
            <person name="Dubchak I."/>
            <person name="Goodstein D."/>
            <person name="Hornick L."/>
            <person name="Huang Y.W."/>
            <person name="Jhaveri J."/>
            <person name="Luo Y."/>
            <person name="Martinez D."/>
            <person name="Ngau W.C."/>
            <person name="Otillar B."/>
            <person name="Poliakov A."/>
            <person name="Porter A."/>
            <person name="Szajkowski L."/>
            <person name="Werner G."/>
            <person name="Zhou K."/>
            <person name="Grigoriev I.V."/>
            <person name="Rokhsar D.S."/>
            <person name="Grossman A.R."/>
        </authorList>
    </citation>
    <scope>NUCLEOTIDE SEQUENCE [LARGE SCALE GENOMIC DNA]</scope>
    <source>
        <strain evidence="3">CC-503</strain>
    </source>
</reference>
<feature type="compositionally biased region" description="Gly residues" evidence="1">
    <location>
        <begin position="438"/>
        <end position="449"/>
    </location>
</feature>
<evidence type="ECO:0000256" key="1">
    <source>
        <dbReference type="SAM" id="MobiDB-lite"/>
    </source>
</evidence>
<feature type="compositionally biased region" description="Low complexity" evidence="1">
    <location>
        <begin position="1863"/>
        <end position="1875"/>
    </location>
</feature>
<feature type="compositionally biased region" description="Gly residues" evidence="1">
    <location>
        <begin position="1658"/>
        <end position="1670"/>
    </location>
</feature>
<feature type="compositionally biased region" description="Pro residues" evidence="1">
    <location>
        <begin position="868"/>
        <end position="887"/>
    </location>
</feature>
<feature type="region of interest" description="Disordered" evidence="1">
    <location>
        <begin position="1228"/>
        <end position="1250"/>
    </location>
</feature>
<accession>A0A2K3D4E0</accession>
<feature type="compositionally biased region" description="Low complexity" evidence="1">
    <location>
        <begin position="1288"/>
        <end position="1316"/>
    </location>
</feature>
<feature type="compositionally biased region" description="Basic residues" evidence="1">
    <location>
        <begin position="2013"/>
        <end position="2023"/>
    </location>
</feature>
<feature type="region of interest" description="Disordered" evidence="1">
    <location>
        <begin position="1916"/>
        <end position="1945"/>
    </location>
</feature>
<dbReference type="KEGG" id="cre:CHLRE_12g525450v5"/>
<protein>
    <recommendedName>
        <fullName evidence="4">PH domain-containing protein</fullName>
    </recommendedName>
</protein>
<dbReference type="EMBL" id="CM008973">
    <property type="protein sequence ID" value="PNW75395.1"/>
    <property type="molecule type" value="Genomic_DNA"/>
</dbReference>
<organism evidence="2 3">
    <name type="scientific">Chlamydomonas reinhardtii</name>
    <name type="common">Chlamydomonas smithii</name>
    <dbReference type="NCBI Taxonomy" id="3055"/>
    <lineage>
        <taxon>Eukaryota</taxon>
        <taxon>Viridiplantae</taxon>
        <taxon>Chlorophyta</taxon>
        <taxon>core chlorophytes</taxon>
        <taxon>Chlorophyceae</taxon>
        <taxon>CS clade</taxon>
        <taxon>Chlamydomonadales</taxon>
        <taxon>Chlamydomonadaceae</taxon>
        <taxon>Chlamydomonas</taxon>
    </lineage>
</organism>
<feature type="region of interest" description="Disordered" evidence="1">
    <location>
        <begin position="207"/>
        <end position="227"/>
    </location>
</feature>
<feature type="region of interest" description="Disordered" evidence="1">
    <location>
        <begin position="2072"/>
        <end position="2148"/>
    </location>
</feature>
<feature type="compositionally biased region" description="Gly residues" evidence="1">
    <location>
        <begin position="772"/>
        <end position="786"/>
    </location>
</feature>
<feature type="compositionally biased region" description="Low complexity" evidence="1">
    <location>
        <begin position="832"/>
        <end position="848"/>
    </location>
</feature>
<evidence type="ECO:0000313" key="3">
    <source>
        <dbReference type="Proteomes" id="UP000006906"/>
    </source>
</evidence>
<dbReference type="STRING" id="3055.A0A2K3D4E0"/>